<evidence type="ECO:0000313" key="2">
    <source>
        <dbReference type="EMBL" id="TDG36461.1"/>
    </source>
</evidence>
<protein>
    <recommendedName>
        <fullName evidence="4">DUF4369 domain-containing protein</fullName>
    </recommendedName>
</protein>
<accession>A0A4R5MLA7</accession>
<sequence>MKLKPYFTLSLLLFLSFLTITCCAQNSSKIAGSYKFGGSLLVINADNTCMMFAENAFVKGTVEINGNMVTIKPYVPKVPFVLYGRKSESRVGGNTIMFQSFNEAKTLINFDENNNSLNKMKRAFNVNANCIPYPNVLDNPNENSKFYFAIQGKKEVYEFENNQGYRDFIVLYLPQKDENLRVNLTLNVSKDKLIYEGEILEKEQNSMSQSEVDDVLGMYNRAYSESENYYCNPAYNFFEMKGIDVNSGQYKKEEYAGAYYFIDKYNEAGDDKDYHNTSKIYEYQKVNPKVLINQPYTVENSSVFIFNCGKE</sequence>
<reference evidence="2 3" key="1">
    <citation type="submission" date="2019-02" db="EMBL/GenBank/DDBJ databases">
        <title>Pedobacter sp. nov., a novel speices isolated from soil of pinguins habitat in Antarcitica.</title>
        <authorList>
            <person name="He R.-H."/>
        </authorList>
    </citation>
    <scope>NUCLEOTIDE SEQUENCE [LARGE SCALE GENOMIC DNA]</scope>
    <source>
        <strain evidence="2 3">E01020</strain>
    </source>
</reference>
<dbReference type="RefSeq" id="WP_133262190.1">
    <property type="nucleotide sequence ID" value="NZ_SJCY01000004.1"/>
</dbReference>
<dbReference type="Proteomes" id="UP000295668">
    <property type="component" value="Unassembled WGS sequence"/>
</dbReference>
<evidence type="ECO:0008006" key="4">
    <source>
        <dbReference type="Google" id="ProtNLM"/>
    </source>
</evidence>
<dbReference type="OrthoDB" id="6654917at2"/>
<name>A0A4R5MLA7_9SPHI</name>
<comment type="caution">
    <text evidence="2">The sequence shown here is derived from an EMBL/GenBank/DDBJ whole genome shotgun (WGS) entry which is preliminary data.</text>
</comment>
<feature type="signal peptide" evidence="1">
    <location>
        <begin position="1"/>
        <end position="24"/>
    </location>
</feature>
<dbReference type="EMBL" id="SJCY01000004">
    <property type="protein sequence ID" value="TDG36461.1"/>
    <property type="molecule type" value="Genomic_DNA"/>
</dbReference>
<gene>
    <name evidence="2" type="ORF">EZJ43_08050</name>
</gene>
<keyword evidence="3" id="KW-1185">Reference proteome</keyword>
<dbReference type="AlphaFoldDB" id="A0A4R5MLA7"/>
<organism evidence="2 3">
    <name type="scientific">Pedobacter changchengzhani</name>
    <dbReference type="NCBI Taxonomy" id="2529274"/>
    <lineage>
        <taxon>Bacteria</taxon>
        <taxon>Pseudomonadati</taxon>
        <taxon>Bacteroidota</taxon>
        <taxon>Sphingobacteriia</taxon>
        <taxon>Sphingobacteriales</taxon>
        <taxon>Sphingobacteriaceae</taxon>
        <taxon>Pedobacter</taxon>
    </lineage>
</organism>
<evidence type="ECO:0000256" key="1">
    <source>
        <dbReference type="SAM" id="SignalP"/>
    </source>
</evidence>
<keyword evidence="1" id="KW-0732">Signal</keyword>
<feature type="chain" id="PRO_5020916984" description="DUF4369 domain-containing protein" evidence="1">
    <location>
        <begin position="25"/>
        <end position="311"/>
    </location>
</feature>
<proteinExistence type="predicted"/>
<evidence type="ECO:0000313" key="3">
    <source>
        <dbReference type="Proteomes" id="UP000295668"/>
    </source>
</evidence>